<dbReference type="Proteomes" id="UP000184387">
    <property type="component" value="Unassembled WGS sequence"/>
</dbReference>
<dbReference type="InterPro" id="IPR001387">
    <property type="entry name" value="Cro/C1-type_HTH"/>
</dbReference>
<dbReference type="PROSITE" id="PS50943">
    <property type="entry name" value="HTH_CROC1"/>
    <property type="match status" value="1"/>
</dbReference>
<dbReference type="Gene3D" id="1.10.260.40">
    <property type="entry name" value="lambda repressor-like DNA-binding domains"/>
    <property type="match status" value="1"/>
</dbReference>
<dbReference type="Gene3D" id="2.10.109.10">
    <property type="entry name" value="Umud Fragment, subunit A"/>
    <property type="match status" value="1"/>
</dbReference>
<dbReference type="InterPro" id="IPR036286">
    <property type="entry name" value="LexA/Signal_pep-like_sf"/>
</dbReference>
<dbReference type="SUPFAM" id="SSF51306">
    <property type="entry name" value="LexA/Signal peptidase"/>
    <property type="match status" value="1"/>
</dbReference>
<dbReference type="CDD" id="cd06529">
    <property type="entry name" value="S24_LexA-like"/>
    <property type="match status" value="1"/>
</dbReference>
<proteinExistence type="predicted"/>
<dbReference type="SUPFAM" id="SSF47413">
    <property type="entry name" value="lambda repressor-like DNA-binding domains"/>
    <property type="match status" value="1"/>
</dbReference>
<dbReference type="SMART" id="SM00530">
    <property type="entry name" value="HTH_XRE"/>
    <property type="match status" value="1"/>
</dbReference>
<dbReference type="STRING" id="198092.SAMN02745194_03113"/>
<dbReference type="GO" id="GO:0003677">
    <property type="term" value="F:DNA binding"/>
    <property type="evidence" value="ECO:0007669"/>
    <property type="project" value="InterPro"/>
</dbReference>
<dbReference type="InterPro" id="IPR039418">
    <property type="entry name" value="LexA-like"/>
</dbReference>
<dbReference type="InterPro" id="IPR010982">
    <property type="entry name" value="Lambda_DNA-bd_dom_sf"/>
</dbReference>
<dbReference type="CDD" id="cd00093">
    <property type="entry name" value="HTH_XRE"/>
    <property type="match status" value="1"/>
</dbReference>
<dbReference type="EMBL" id="FQZF01000018">
    <property type="protein sequence ID" value="SHJ68463.1"/>
    <property type="molecule type" value="Genomic_DNA"/>
</dbReference>
<gene>
    <name evidence="2" type="ORF">SAMN02745194_03113</name>
</gene>
<dbReference type="AlphaFoldDB" id="A0A1M6LBC7"/>
<accession>A0A1M6LBC7</accession>
<evidence type="ECO:0000259" key="1">
    <source>
        <dbReference type="PROSITE" id="PS50943"/>
    </source>
</evidence>
<protein>
    <submittedName>
        <fullName evidence="2">SOS-response transcriptional repressor LexA (RecA-mediated autopeptidase)</fullName>
    </submittedName>
</protein>
<reference evidence="2 3" key="1">
    <citation type="submission" date="2016-11" db="EMBL/GenBank/DDBJ databases">
        <authorList>
            <person name="Jaros S."/>
            <person name="Januszkiewicz K."/>
            <person name="Wedrychowicz H."/>
        </authorList>
    </citation>
    <scope>NUCLEOTIDE SEQUENCE [LARGE SCALE GENOMIC DNA]</scope>
    <source>
        <strain evidence="2 3">DSM 14916</strain>
    </source>
</reference>
<dbReference type="InterPro" id="IPR015927">
    <property type="entry name" value="Peptidase_S24_S26A/B/C"/>
</dbReference>
<evidence type="ECO:0000313" key="3">
    <source>
        <dbReference type="Proteomes" id="UP000184387"/>
    </source>
</evidence>
<sequence length="263" mass="29385">MARTRKTSPEEYPEAVRELLQRIDQRMATLKLNDKTAAQMAGVGVDWIRDIRRRGHVPKADKLAALANVLGVPTSYLLDAVNVQPSQAQLQPMLTLSTIHVMGDVQAGVWREAVQWAPVDWFTITVPADSRFPGVERFGLLVRGDSMDKVYPDGTIVIVVRYSDIGRGPFPGERVVVMRRSATGSEFEATLKEYLRDARGRHLFWPRSNDPDYQQPLIVEGTDIVTDRRFPEQIEAKPSAGEEVTVSALVLGSYKPETPIYPG</sequence>
<keyword evidence="3" id="KW-1185">Reference proteome</keyword>
<feature type="domain" description="HTH cro/C1-type" evidence="1">
    <location>
        <begin position="54"/>
        <end position="77"/>
    </location>
</feature>
<evidence type="ECO:0000313" key="2">
    <source>
        <dbReference type="EMBL" id="SHJ68463.1"/>
    </source>
</evidence>
<dbReference type="Pfam" id="PF00717">
    <property type="entry name" value="Peptidase_S24"/>
    <property type="match status" value="1"/>
</dbReference>
<name>A0A1M6LBC7_9PROT</name>
<organism evidence="2 3">
    <name type="scientific">Muricoccus roseus</name>
    <dbReference type="NCBI Taxonomy" id="198092"/>
    <lineage>
        <taxon>Bacteria</taxon>
        <taxon>Pseudomonadati</taxon>
        <taxon>Pseudomonadota</taxon>
        <taxon>Alphaproteobacteria</taxon>
        <taxon>Acetobacterales</taxon>
        <taxon>Roseomonadaceae</taxon>
        <taxon>Muricoccus</taxon>
    </lineage>
</organism>